<reference evidence="4" key="4">
    <citation type="journal article" date="2015" name="G3 (Bethesda)">
        <title>Genome sequences of three phytopathogenic species of the Magnaporthaceae family of fungi.</title>
        <authorList>
            <person name="Okagaki L.H."/>
            <person name="Nunes C.C."/>
            <person name="Sailsbery J."/>
            <person name="Clay B."/>
            <person name="Brown D."/>
            <person name="John T."/>
            <person name="Oh Y."/>
            <person name="Young N."/>
            <person name="Fitzgerald M."/>
            <person name="Haas B.J."/>
            <person name="Zeng Q."/>
            <person name="Young S."/>
            <person name="Adiconis X."/>
            <person name="Fan L."/>
            <person name="Levin J.Z."/>
            <person name="Mitchell T.K."/>
            <person name="Okubara P.A."/>
            <person name="Farman M.L."/>
            <person name="Kohn L.M."/>
            <person name="Birren B."/>
            <person name="Ma L.-J."/>
            <person name="Dean R.A."/>
        </authorList>
    </citation>
    <scope>NUCLEOTIDE SEQUENCE</scope>
    <source>
        <strain evidence="4">R3-111a-1</strain>
    </source>
</reference>
<feature type="region of interest" description="Disordered" evidence="1">
    <location>
        <begin position="224"/>
        <end position="323"/>
    </location>
</feature>
<dbReference type="eggNOG" id="ENOG502RMVT">
    <property type="taxonomic scope" value="Eukaryota"/>
</dbReference>
<evidence type="ECO:0000313" key="5">
    <source>
        <dbReference type="Proteomes" id="UP000006039"/>
    </source>
</evidence>
<dbReference type="InterPro" id="IPR000953">
    <property type="entry name" value="Chromo/chromo_shadow_dom"/>
</dbReference>
<evidence type="ECO:0000313" key="3">
    <source>
        <dbReference type="EMBL" id="EJT68057.1"/>
    </source>
</evidence>
<dbReference type="Gene3D" id="2.40.50.40">
    <property type="match status" value="1"/>
</dbReference>
<dbReference type="RefSeq" id="XP_009230555.1">
    <property type="nucleotide sequence ID" value="XM_009232291.1"/>
</dbReference>
<dbReference type="EMBL" id="GL385699">
    <property type="protein sequence ID" value="EJT68057.1"/>
    <property type="molecule type" value="Genomic_DNA"/>
</dbReference>
<dbReference type="Proteomes" id="UP000006039">
    <property type="component" value="Unassembled WGS sequence"/>
</dbReference>
<reference evidence="5" key="1">
    <citation type="submission" date="2010-07" db="EMBL/GenBank/DDBJ databases">
        <title>The genome sequence of Gaeumannomyces graminis var. tritici strain R3-111a-1.</title>
        <authorList>
            <consortium name="The Broad Institute Genome Sequencing Platform"/>
            <person name="Ma L.-J."/>
            <person name="Dead R."/>
            <person name="Young S."/>
            <person name="Zeng Q."/>
            <person name="Koehrsen M."/>
            <person name="Alvarado L."/>
            <person name="Berlin A."/>
            <person name="Chapman S.B."/>
            <person name="Chen Z."/>
            <person name="Freedman E."/>
            <person name="Gellesch M."/>
            <person name="Goldberg J."/>
            <person name="Griggs A."/>
            <person name="Gujja S."/>
            <person name="Heilman E.R."/>
            <person name="Heiman D."/>
            <person name="Hepburn T."/>
            <person name="Howarth C."/>
            <person name="Jen D."/>
            <person name="Larson L."/>
            <person name="Mehta T."/>
            <person name="Neiman D."/>
            <person name="Pearson M."/>
            <person name="Roberts A."/>
            <person name="Saif S."/>
            <person name="Shea T."/>
            <person name="Shenoy N."/>
            <person name="Sisk P."/>
            <person name="Stolte C."/>
            <person name="Sykes S."/>
            <person name="Walk T."/>
            <person name="White J."/>
            <person name="Yandava C."/>
            <person name="Haas B."/>
            <person name="Nusbaum C."/>
            <person name="Birren B."/>
        </authorList>
    </citation>
    <scope>NUCLEOTIDE SEQUENCE [LARGE SCALE GENOMIC DNA]</scope>
    <source>
        <strain evidence="5">R3-111a-1</strain>
    </source>
</reference>
<proteinExistence type="predicted"/>
<dbReference type="AlphaFoldDB" id="J3PLA7"/>
<reference evidence="4" key="5">
    <citation type="submission" date="2018-04" db="UniProtKB">
        <authorList>
            <consortium name="EnsemblFungi"/>
        </authorList>
    </citation>
    <scope>IDENTIFICATION</scope>
    <source>
        <strain evidence="4">R3-111a-1</strain>
    </source>
</reference>
<organism evidence="3">
    <name type="scientific">Gaeumannomyces tritici (strain R3-111a-1)</name>
    <name type="common">Wheat and barley take-all root rot fungus</name>
    <name type="synonym">Gaeumannomyces graminis var. tritici</name>
    <dbReference type="NCBI Taxonomy" id="644352"/>
    <lineage>
        <taxon>Eukaryota</taxon>
        <taxon>Fungi</taxon>
        <taxon>Dikarya</taxon>
        <taxon>Ascomycota</taxon>
        <taxon>Pezizomycotina</taxon>
        <taxon>Sordariomycetes</taxon>
        <taxon>Sordariomycetidae</taxon>
        <taxon>Magnaporthales</taxon>
        <taxon>Magnaporthaceae</taxon>
        <taxon>Gaeumannomyces</taxon>
    </lineage>
</organism>
<dbReference type="VEuPathDB" id="FungiDB:GGTG_14364"/>
<dbReference type="HOGENOM" id="CLU_785369_0_0_1"/>
<accession>J3PLA7</accession>
<reference evidence="3" key="3">
    <citation type="submission" date="2010-09" db="EMBL/GenBank/DDBJ databases">
        <title>Annotation of Gaeumannomyces graminis var. tritici R3-111a-1.</title>
        <authorList>
            <consortium name="The Broad Institute Genome Sequencing Platform"/>
            <person name="Ma L.-J."/>
            <person name="Dead R."/>
            <person name="Young S.K."/>
            <person name="Zeng Q."/>
            <person name="Gargeya S."/>
            <person name="Fitzgerald M."/>
            <person name="Haas B."/>
            <person name="Abouelleil A."/>
            <person name="Alvarado L."/>
            <person name="Arachchi H.M."/>
            <person name="Berlin A."/>
            <person name="Brown A."/>
            <person name="Chapman S.B."/>
            <person name="Chen Z."/>
            <person name="Dunbar C."/>
            <person name="Freedman E."/>
            <person name="Gearin G."/>
            <person name="Gellesch M."/>
            <person name="Goldberg J."/>
            <person name="Griggs A."/>
            <person name="Gujja S."/>
            <person name="Heiman D."/>
            <person name="Howarth C."/>
            <person name="Larson L."/>
            <person name="Lui A."/>
            <person name="MacDonald P.J.P."/>
            <person name="Mehta T."/>
            <person name="Montmayeur A."/>
            <person name="Murphy C."/>
            <person name="Neiman D."/>
            <person name="Pearson M."/>
            <person name="Priest M."/>
            <person name="Roberts A."/>
            <person name="Saif S."/>
            <person name="Shea T."/>
            <person name="Shenoy N."/>
            <person name="Sisk P."/>
            <person name="Stolte C."/>
            <person name="Sykes S."/>
            <person name="Yandava C."/>
            <person name="Wortman J."/>
            <person name="Nusbaum C."/>
            <person name="Birren B."/>
        </authorList>
    </citation>
    <scope>NUCLEOTIDE SEQUENCE</scope>
    <source>
        <strain evidence="3">R3-111a-1</strain>
    </source>
</reference>
<feature type="region of interest" description="Disordered" evidence="1">
    <location>
        <begin position="58"/>
        <end position="80"/>
    </location>
</feature>
<dbReference type="GeneID" id="20354822"/>
<feature type="compositionally biased region" description="Low complexity" evidence="1">
    <location>
        <begin position="229"/>
        <end position="265"/>
    </location>
</feature>
<evidence type="ECO:0000259" key="2">
    <source>
        <dbReference type="PROSITE" id="PS50013"/>
    </source>
</evidence>
<gene>
    <name evidence="4" type="primary">20354822</name>
    <name evidence="3" type="ORF">GGTG_14364</name>
</gene>
<evidence type="ECO:0000313" key="4">
    <source>
        <dbReference type="EnsemblFungi" id="EJT68057"/>
    </source>
</evidence>
<reference evidence="3" key="2">
    <citation type="submission" date="2010-07" db="EMBL/GenBank/DDBJ databases">
        <authorList>
            <consortium name="The Broad Institute Genome Sequencing Platform"/>
            <consortium name="Broad Institute Genome Sequencing Center for Infectious Disease"/>
            <person name="Ma L.-J."/>
            <person name="Dead R."/>
            <person name="Young S."/>
            <person name="Zeng Q."/>
            <person name="Koehrsen M."/>
            <person name="Alvarado L."/>
            <person name="Berlin A."/>
            <person name="Chapman S.B."/>
            <person name="Chen Z."/>
            <person name="Freedman E."/>
            <person name="Gellesch M."/>
            <person name="Goldberg J."/>
            <person name="Griggs A."/>
            <person name="Gujja S."/>
            <person name="Heilman E.R."/>
            <person name="Heiman D."/>
            <person name="Hepburn T."/>
            <person name="Howarth C."/>
            <person name="Jen D."/>
            <person name="Larson L."/>
            <person name="Mehta T."/>
            <person name="Neiman D."/>
            <person name="Pearson M."/>
            <person name="Roberts A."/>
            <person name="Saif S."/>
            <person name="Shea T."/>
            <person name="Shenoy N."/>
            <person name="Sisk P."/>
            <person name="Stolte C."/>
            <person name="Sykes S."/>
            <person name="Walk T."/>
            <person name="White J."/>
            <person name="Yandava C."/>
            <person name="Haas B."/>
            <person name="Nusbaum C."/>
            <person name="Birren B."/>
        </authorList>
    </citation>
    <scope>NUCLEOTIDE SEQUENCE</scope>
    <source>
        <strain evidence="3">R3-111a-1</strain>
    </source>
</reference>
<keyword evidence="5" id="KW-1185">Reference proteome</keyword>
<feature type="domain" description="Chromo" evidence="2">
    <location>
        <begin position="151"/>
        <end position="216"/>
    </location>
</feature>
<sequence>MVHVAQCRAMYFAWVVAHCRTIECQAIVQRPSDDAGRRADACRPIPPLTPLAVRFATNKETDASQPKTKGAQEDARGAQAEADYDDGLDTIVGWNINRKDSTVTLTTKRSTDGTLREVPEEVVHRANEEKLVAYWAKLGKKREVTIDCGVYRIFKILDHEPAEGKKGKGKGNKGKGPRLLIQWVGYTAAPDNTSWEPVGAMLDTDEALVRRYLSEHGLTINLTPKKQGADAAGAGHTSATTTASRSRQAKSGTLPAPGTTATTTGKRARPTSTDATPRAKRGRGRKPTGMTKTVIDLDTDASQPGKHSADVPEPSNPSGGKEKDVVLAELARKVVGSMMAKPTEAGRLHYFAS</sequence>
<dbReference type="PROSITE" id="PS50013">
    <property type="entry name" value="CHROMO_2"/>
    <property type="match status" value="1"/>
</dbReference>
<evidence type="ECO:0000256" key="1">
    <source>
        <dbReference type="SAM" id="MobiDB-lite"/>
    </source>
</evidence>
<dbReference type="EnsemblFungi" id="EJT68057">
    <property type="protein sequence ID" value="EJT68057"/>
    <property type="gene ID" value="GGTG_14364"/>
</dbReference>
<protein>
    <recommendedName>
        <fullName evidence="2">Chromo domain-containing protein</fullName>
    </recommendedName>
</protein>
<dbReference type="OrthoDB" id="433924at2759"/>
<name>J3PLA7_GAET3</name>